<feature type="compositionally biased region" description="Pro residues" evidence="2">
    <location>
        <begin position="426"/>
        <end position="441"/>
    </location>
</feature>
<feature type="compositionally biased region" description="Low complexity" evidence="2">
    <location>
        <begin position="381"/>
        <end position="392"/>
    </location>
</feature>
<keyword evidence="1" id="KW-0175">Coiled coil</keyword>
<sequence length="841" mass="91731">MASRPYSDDEESPVDFINETIPRQAQTPSPRTELLSPTSQPHGLQTETDRVRRSQRGPSERFRRQREQTYANASSRQLVSLLIEKEYEAGKLRKALNRAFDRFEAEAMRASEAERVTQETLNQFRAINEGKVAAERALGRSSEELRMWKFQFDHAQREIARAQEVVQLVERQRDDAERAAAKARTTARQLNEQRLVSDALEEGRKLGYQAGFRRAQQEMYNRDATPGEAYQDMEREIEGARIYDVGPQEAEDENPDSGLDAPLRDINASPQPPARSPQRLRMPQMPPQAEEAPPPSMPVPSPAMAMPSPLPAAAPLHTFETESVRRAPSAARSPSIQLSHFAVDIPSASVLNETMPSEYPRQQQRRPSSQAPPPENTSGYPRQQQRRPSSAQAPPPESIRAVSEYSYTRRPSPQASPPENVREAPAPAPRPTPRQPPPIALPPDNYIPSADAAGGIALPPPFQLSQPILQAAPANPNPGEPARTQSWYNRNPAEEQAQAQNQNQSWYQAPRRPRSNAGSATGRSNSGSVTGRSNSGSATGRSNAGSRHARHTSLDSRLRNPTKGANEHESGYGYGYGGPDLSAINEDARSARGSQRARSMQGSTESLVPPPPPEKDTRHLKQLIADELRYSNPDLAEAWRRDGAAETASTHSRPPRNVRVPQHPTVPPLLSPPKGSLPLGHMRARSMSGSTGKSGWSQPNMADLASRPSLRRVKEKRPIVPSDVGSPFSGTINVEPPSQSSSQIPLQMSASAGSQMDRYLSPNYQTQPLPVPTQPLPPPQNGQNGALPSGFVPQSVTVPTQITMPVTYKGRSISGPVAFPSEGGGGGGASDPDAQPRPLSG</sequence>
<feature type="compositionally biased region" description="Polar residues" evidence="2">
    <location>
        <begin position="21"/>
        <end position="46"/>
    </location>
</feature>
<feature type="compositionally biased region" description="Low complexity" evidence="2">
    <location>
        <begin position="494"/>
        <end position="504"/>
    </location>
</feature>
<protein>
    <submittedName>
        <fullName evidence="3">Uncharacterized protein</fullName>
    </submittedName>
</protein>
<comment type="caution">
    <text evidence="3">The sequence shown here is derived from an EMBL/GenBank/DDBJ whole genome shotgun (WGS) entry which is preliminary data.</text>
</comment>
<feature type="compositionally biased region" description="Low complexity" evidence="2">
    <location>
        <begin position="356"/>
        <end position="369"/>
    </location>
</feature>
<accession>A0AAD7JFG8</accession>
<feature type="coiled-coil region" evidence="1">
    <location>
        <begin position="152"/>
        <end position="193"/>
    </location>
</feature>
<reference evidence="3" key="1">
    <citation type="submission" date="2023-03" db="EMBL/GenBank/DDBJ databases">
        <title>Massive genome expansion in bonnet fungi (Mycena s.s.) driven by repeated elements and novel gene families across ecological guilds.</title>
        <authorList>
            <consortium name="Lawrence Berkeley National Laboratory"/>
            <person name="Harder C.B."/>
            <person name="Miyauchi S."/>
            <person name="Viragh M."/>
            <person name="Kuo A."/>
            <person name="Thoen E."/>
            <person name="Andreopoulos B."/>
            <person name="Lu D."/>
            <person name="Skrede I."/>
            <person name="Drula E."/>
            <person name="Henrissat B."/>
            <person name="Morin E."/>
            <person name="Kohler A."/>
            <person name="Barry K."/>
            <person name="LaButti K."/>
            <person name="Morin E."/>
            <person name="Salamov A."/>
            <person name="Lipzen A."/>
            <person name="Mereny Z."/>
            <person name="Hegedus B."/>
            <person name="Baldrian P."/>
            <person name="Stursova M."/>
            <person name="Weitz H."/>
            <person name="Taylor A."/>
            <person name="Grigoriev I.V."/>
            <person name="Nagy L.G."/>
            <person name="Martin F."/>
            <person name="Kauserud H."/>
        </authorList>
    </citation>
    <scope>NUCLEOTIDE SEQUENCE</scope>
    <source>
        <strain evidence="3">CBHHK188m</strain>
    </source>
</reference>
<feature type="compositionally biased region" description="Pro residues" evidence="2">
    <location>
        <begin position="292"/>
        <end position="301"/>
    </location>
</feature>
<feature type="region of interest" description="Disordered" evidence="2">
    <location>
        <begin position="1"/>
        <end position="71"/>
    </location>
</feature>
<feature type="compositionally biased region" description="Polar residues" evidence="2">
    <location>
        <begin position="687"/>
        <end position="700"/>
    </location>
</feature>
<feature type="compositionally biased region" description="Pro residues" evidence="2">
    <location>
        <begin position="769"/>
        <end position="780"/>
    </location>
</feature>
<dbReference type="EMBL" id="JARJLG010000040">
    <property type="protein sequence ID" value="KAJ7763586.1"/>
    <property type="molecule type" value="Genomic_DNA"/>
</dbReference>
<gene>
    <name evidence="3" type="ORF">DFH07DRAFT_395963</name>
</gene>
<feature type="compositionally biased region" description="Low complexity" evidence="2">
    <location>
        <begin position="736"/>
        <end position="749"/>
    </location>
</feature>
<feature type="compositionally biased region" description="Polar residues" evidence="2">
    <location>
        <begin position="516"/>
        <end position="545"/>
    </location>
</feature>
<dbReference type="Proteomes" id="UP001215280">
    <property type="component" value="Unassembled WGS sequence"/>
</dbReference>
<feature type="compositionally biased region" description="Low complexity" evidence="2">
    <location>
        <begin position="277"/>
        <end position="291"/>
    </location>
</feature>
<evidence type="ECO:0000256" key="2">
    <source>
        <dbReference type="SAM" id="MobiDB-lite"/>
    </source>
</evidence>
<feature type="region of interest" description="Disordered" evidence="2">
    <location>
        <begin position="810"/>
        <end position="841"/>
    </location>
</feature>
<organism evidence="3 4">
    <name type="scientific">Mycena maculata</name>
    <dbReference type="NCBI Taxonomy" id="230809"/>
    <lineage>
        <taxon>Eukaryota</taxon>
        <taxon>Fungi</taxon>
        <taxon>Dikarya</taxon>
        <taxon>Basidiomycota</taxon>
        <taxon>Agaricomycotina</taxon>
        <taxon>Agaricomycetes</taxon>
        <taxon>Agaricomycetidae</taxon>
        <taxon>Agaricales</taxon>
        <taxon>Marasmiineae</taxon>
        <taxon>Mycenaceae</taxon>
        <taxon>Mycena</taxon>
    </lineage>
</organism>
<feature type="region of interest" description="Disordered" evidence="2">
    <location>
        <begin position="639"/>
        <end position="793"/>
    </location>
</feature>
<dbReference type="AlphaFoldDB" id="A0AAD7JFG8"/>
<feature type="compositionally biased region" description="Low complexity" evidence="2">
    <location>
        <begin position="302"/>
        <end position="315"/>
    </location>
</feature>
<feature type="non-terminal residue" evidence="3">
    <location>
        <position position="1"/>
    </location>
</feature>
<evidence type="ECO:0000256" key="1">
    <source>
        <dbReference type="SAM" id="Coils"/>
    </source>
</evidence>
<evidence type="ECO:0000313" key="3">
    <source>
        <dbReference type="EMBL" id="KAJ7763586.1"/>
    </source>
</evidence>
<name>A0AAD7JFG8_9AGAR</name>
<evidence type="ECO:0000313" key="4">
    <source>
        <dbReference type="Proteomes" id="UP001215280"/>
    </source>
</evidence>
<feature type="region of interest" description="Disordered" evidence="2">
    <location>
        <begin position="352"/>
        <end position="617"/>
    </location>
</feature>
<feature type="region of interest" description="Disordered" evidence="2">
    <location>
        <begin position="246"/>
        <end position="340"/>
    </location>
</feature>
<feature type="compositionally biased region" description="Basic and acidic residues" evidence="2">
    <location>
        <begin position="47"/>
        <end position="67"/>
    </location>
</feature>
<keyword evidence="4" id="KW-1185">Reference proteome</keyword>
<proteinExistence type="predicted"/>